<keyword evidence="7" id="KW-0349">Heme</keyword>
<dbReference type="GO" id="GO:0046872">
    <property type="term" value="F:metal ion binding"/>
    <property type="evidence" value="ECO:0007669"/>
    <property type="project" value="UniProtKB-KW"/>
</dbReference>
<keyword evidence="4 7" id="KW-1133">Transmembrane helix</keyword>
<keyword evidence="6 7" id="KW-0472">Membrane</keyword>
<dbReference type="InterPro" id="IPR013130">
    <property type="entry name" value="Fe3_Rdtase_TM_dom"/>
</dbReference>
<dbReference type="Pfam" id="PF01794">
    <property type="entry name" value="Ferric_reduct"/>
    <property type="match status" value="1"/>
</dbReference>
<evidence type="ECO:0000256" key="1">
    <source>
        <dbReference type="ARBA" id="ARBA00004141"/>
    </source>
</evidence>
<dbReference type="GO" id="GO:0016679">
    <property type="term" value="F:oxidoreductase activity, acting on diphenols and related substances as donors"/>
    <property type="evidence" value="ECO:0007669"/>
    <property type="project" value="TreeGrafter"/>
</dbReference>
<comment type="function">
    <text evidence="7">Part of the MsrPQ system that repairs oxidized periplasmic proteins containing methionine sulfoxide residues (Met-O), using respiratory chain electrons. Thus protects these proteins from oxidative-stress damage caused by reactive species of oxygen and chlorine generated by the host defense mechanisms. MsrPQ is essential for the maintenance of envelope integrity under bleach stress, rescuing a wide series of structurally unrelated periplasmic proteins from methionine oxidation. MsrQ provides electrons for reduction to the reductase catalytic subunit MsrP, using the quinone pool of the respiratory chain.</text>
</comment>
<dbReference type="GO" id="GO:0009055">
    <property type="term" value="F:electron transfer activity"/>
    <property type="evidence" value="ECO:0007669"/>
    <property type="project" value="UniProtKB-UniRule"/>
</dbReference>
<dbReference type="NCBIfam" id="NF003833">
    <property type="entry name" value="PRK05419.1-5"/>
    <property type="match status" value="1"/>
</dbReference>
<evidence type="ECO:0000256" key="4">
    <source>
        <dbReference type="ARBA" id="ARBA00022989"/>
    </source>
</evidence>
<feature type="transmembrane region" description="Helical" evidence="7">
    <location>
        <begin position="182"/>
        <end position="199"/>
    </location>
</feature>
<evidence type="ECO:0000256" key="2">
    <source>
        <dbReference type="ARBA" id="ARBA00022448"/>
    </source>
</evidence>
<feature type="transmembrane region" description="Helical" evidence="7">
    <location>
        <begin position="157"/>
        <end position="176"/>
    </location>
</feature>
<keyword evidence="7" id="KW-0479">Metal-binding</keyword>
<evidence type="ECO:0000256" key="6">
    <source>
        <dbReference type="ARBA" id="ARBA00023136"/>
    </source>
</evidence>
<keyword evidence="5 7" id="KW-0408">Iron</keyword>
<gene>
    <name evidence="7" type="primary">msrQ</name>
    <name evidence="9" type="ORF">GLS_c19220</name>
</gene>
<comment type="similarity">
    <text evidence="7">Belongs to the MsrQ family.</text>
</comment>
<feature type="domain" description="Ferric oxidoreductase" evidence="8">
    <location>
        <begin position="56"/>
        <end position="168"/>
    </location>
</feature>
<comment type="subcellular location">
    <subcellularLocation>
        <location evidence="7">Cell membrane</location>
        <topology evidence="7">Multi-pass membrane protein</topology>
    </subcellularLocation>
    <subcellularLocation>
        <location evidence="1">Membrane</location>
        <topology evidence="1">Multi-pass membrane protein</topology>
    </subcellularLocation>
</comment>
<feature type="transmembrane region" description="Helical" evidence="7">
    <location>
        <begin position="87"/>
        <end position="104"/>
    </location>
</feature>
<dbReference type="AlphaFoldDB" id="A0A067Z400"/>
<dbReference type="RefSeq" id="WP_080691949.1">
    <property type="nucleotide sequence ID" value="NZ_CP004373.1"/>
</dbReference>
<feature type="transmembrane region" description="Helical" evidence="7">
    <location>
        <begin position="57"/>
        <end position="75"/>
    </location>
</feature>
<dbReference type="PANTHER" id="PTHR36964">
    <property type="entry name" value="PROTEIN-METHIONINE-SULFOXIDE REDUCTASE HEME-BINDING SUBUNIT MSRQ"/>
    <property type="match status" value="1"/>
</dbReference>
<evidence type="ECO:0000313" key="9">
    <source>
        <dbReference type="EMBL" id="AHK71796.1"/>
    </source>
</evidence>
<accession>A0A067Z400</accession>
<keyword evidence="2 7" id="KW-0813">Transport</keyword>
<name>A0A067Z400_GLUOY</name>
<reference evidence="9 10" key="1">
    <citation type="journal article" date="2015" name="Appl. Microbiol. Biotechnol.">
        <title>The consequence of an additional NADH dehydrogenase paralog on the growth of Gluconobacter oxydans DSM3504.</title>
        <authorList>
            <person name="Kostner D."/>
            <person name="Luchterhand B."/>
            <person name="Junker A."/>
            <person name="Volland S."/>
            <person name="Daniel R."/>
            <person name="Buchs J."/>
            <person name="Liebl W."/>
            <person name="Ehrenreich A."/>
        </authorList>
    </citation>
    <scope>NUCLEOTIDE SEQUENCE [LARGE SCALE GENOMIC DNA]</scope>
    <source>
        <strain evidence="9">DSM 3504</strain>
    </source>
</reference>
<dbReference type="GO" id="GO:0010181">
    <property type="term" value="F:FMN binding"/>
    <property type="evidence" value="ECO:0007669"/>
    <property type="project" value="UniProtKB-UniRule"/>
</dbReference>
<keyword evidence="7" id="KW-0285">Flavoprotein</keyword>
<comment type="cofactor">
    <cofactor evidence="7">
        <name>FMN</name>
        <dbReference type="ChEBI" id="CHEBI:58210"/>
    </cofactor>
    <text evidence="7">Binds 1 FMN per subunit.</text>
</comment>
<comment type="cofactor">
    <cofactor evidence="7">
        <name>heme b</name>
        <dbReference type="ChEBI" id="CHEBI:60344"/>
    </cofactor>
    <text evidence="7">Binds 1 heme b (iron(II)-protoporphyrin IX) group per subunit.</text>
</comment>
<proteinExistence type="inferred from homology"/>
<dbReference type="PANTHER" id="PTHR36964:SF1">
    <property type="entry name" value="PROTEIN-METHIONINE-SULFOXIDE REDUCTASE HEME-BINDING SUBUNIT MSRQ"/>
    <property type="match status" value="1"/>
</dbReference>
<keyword evidence="7" id="KW-1003">Cell membrane</keyword>
<dbReference type="GeneID" id="56906138"/>
<evidence type="ECO:0000256" key="5">
    <source>
        <dbReference type="ARBA" id="ARBA00023004"/>
    </source>
</evidence>
<feature type="transmembrane region" description="Helical" evidence="7">
    <location>
        <begin position="20"/>
        <end position="37"/>
    </location>
</feature>
<dbReference type="GO" id="GO:0030091">
    <property type="term" value="P:protein repair"/>
    <property type="evidence" value="ECO:0007669"/>
    <property type="project" value="UniProtKB-UniRule"/>
</dbReference>
<organism evidence="9 10">
    <name type="scientific">Gluconobacter oxydans DSM 3504</name>
    <dbReference type="NCBI Taxonomy" id="1288313"/>
    <lineage>
        <taxon>Bacteria</taxon>
        <taxon>Pseudomonadati</taxon>
        <taxon>Pseudomonadota</taxon>
        <taxon>Alphaproteobacteria</taxon>
        <taxon>Acetobacterales</taxon>
        <taxon>Acetobacteraceae</taxon>
        <taxon>Gluconobacter</taxon>
    </lineage>
</organism>
<keyword evidence="3 7" id="KW-0812">Transmembrane</keyword>
<dbReference type="GO" id="GO:0020037">
    <property type="term" value="F:heme binding"/>
    <property type="evidence" value="ECO:0007669"/>
    <property type="project" value="UniProtKB-UniRule"/>
</dbReference>
<sequence length="208" mass="23538">MPPRLTPAVSEIPGVLQRHWRLVLYPVGMLPAAWLVWQGQHGALGADPVNVFERLLGLWAFRFLLACLALAPLRRFTGLNLLRYRRLAGLLAFFYAGLHLLAYVGLDHGFDWSVLWADMMHRYFIILGMSALVLLIPLALTSNALSMRLLKRRWKFLHRLIYPAAILAGIHFFLSFKTLNSVSAPYLAALALILLSRLLPRSRTGNEV</sequence>
<dbReference type="Proteomes" id="UP000031656">
    <property type="component" value="Chromosome"/>
</dbReference>
<feature type="transmembrane region" description="Helical" evidence="7">
    <location>
        <begin position="124"/>
        <end position="145"/>
    </location>
</feature>
<evidence type="ECO:0000259" key="8">
    <source>
        <dbReference type="Pfam" id="PF01794"/>
    </source>
</evidence>
<dbReference type="KEGG" id="goy:GLS_c19220"/>
<dbReference type="HAMAP" id="MF_01207">
    <property type="entry name" value="MsrQ"/>
    <property type="match status" value="1"/>
</dbReference>
<keyword evidence="7" id="KW-0288">FMN</keyword>
<dbReference type="HOGENOM" id="CLU_080662_0_1_5"/>
<keyword evidence="7" id="KW-0249">Electron transport</keyword>
<dbReference type="InterPro" id="IPR022837">
    <property type="entry name" value="MsrQ-like"/>
</dbReference>
<comment type="subunit">
    <text evidence="7">Heterodimer of a catalytic subunit (MsrP) and a heme-binding subunit (MsrQ).</text>
</comment>
<evidence type="ECO:0000256" key="7">
    <source>
        <dbReference type="HAMAP-Rule" id="MF_01207"/>
    </source>
</evidence>
<evidence type="ECO:0000256" key="3">
    <source>
        <dbReference type="ARBA" id="ARBA00022692"/>
    </source>
</evidence>
<evidence type="ECO:0000313" key="10">
    <source>
        <dbReference type="Proteomes" id="UP000031656"/>
    </source>
</evidence>
<dbReference type="GO" id="GO:0005886">
    <property type="term" value="C:plasma membrane"/>
    <property type="evidence" value="ECO:0007669"/>
    <property type="project" value="UniProtKB-SubCell"/>
</dbReference>
<dbReference type="EMBL" id="CP004373">
    <property type="protein sequence ID" value="AHK71796.1"/>
    <property type="molecule type" value="Genomic_DNA"/>
</dbReference>
<protein>
    <recommendedName>
        <fullName evidence="7">Protein-methionine-sulfoxide reductase heme-binding subunit MsrQ</fullName>
    </recommendedName>
    <alternativeName>
        <fullName evidence="7">Flavocytochrome MsrQ</fullName>
    </alternativeName>
</protein>